<organism evidence="2 3">
    <name type="scientific">Nocardia lasii</name>
    <dbReference type="NCBI Taxonomy" id="1616107"/>
    <lineage>
        <taxon>Bacteria</taxon>
        <taxon>Bacillati</taxon>
        <taxon>Actinomycetota</taxon>
        <taxon>Actinomycetes</taxon>
        <taxon>Mycobacteriales</taxon>
        <taxon>Nocardiaceae</taxon>
        <taxon>Nocardia</taxon>
    </lineage>
</organism>
<protein>
    <submittedName>
        <fullName evidence="2">Uncharacterized protein</fullName>
    </submittedName>
</protein>
<proteinExistence type="predicted"/>
<evidence type="ECO:0000256" key="1">
    <source>
        <dbReference type="SAM" id="MobiDB-lite"/>
    </source>
</evidence>
<name>A0ABW1JY42_9NOCA</name>
<keyword evidence="3" id="KW-1185">Reference proteome</keyword>
<sequence>MSNTGTPTRSANTRDPTTGVRRITGPNNRPAAPIASAPTISIRPCCHPRIWAADHHALVAHFSGRRRHRSVVIN</sequence>
<evidence type="ECO:0000313" key="3">
    <source>
        <dbReference type="Proteomes" id="UP001596223"/>
    </source>
</evidence>
<dbReference type="EMBL" id="JBHSQN010000017">
    <property type="protein sequence ID" value="MFC6014381.1"/>
    <property type="molecule type" value="Genomic_DNA"/>
</dbReference>
<dbReference type="RefSeq" id="WP_378609930.1">
    <property type="nucleotide sequence ID" value="NZ_JBHSQN010000017.1"/>
</dbReference>
<evidence type="ECO:0000313" key="2">
    <source>
        <dbReference type="EMBL" id="MFC6014381.1"/>
    </source>
</evidence>
<dbReference type="Proteomes" id="UP001596223">
    <property type="component" value="Unassembled WGS sequence"/>
</dbReference>
<gene>
    <name evidence="2" type="ORF">ACFP3H_25285</name>
</gene>
<accession>A0ABW1JY42</accession>
<comment type="caution">
    <text evidence="2">The sequence shown here is derived from an EMBL/GenBank/DDBJ whole genome shotgun (WGS) entry which is preliminary data.</text>
</comment>
<feature type="compositionally biased region" description="Polar residues" evidence="1">
    <location>
        <begin position="1"/>
        <end position="16"/>
    </location>
</feature>
<feature type="region of interest" description="Disordered" evidence="1">
    <location>
        <begin position="1"/>
        <end position="36"/>
    </location>
</feature>
<reference evidence="3" key="1">
    <citation type="journal article" date="2019" name="Int. J. Syst. Evol. Microbiol.">
        <title>The Global Catalogue of Microorganisms (GCM) 10K type strain sequencing project: providing services to taxonomists for standard genome sequencing and annotation.</title>
        <authorList>
            <consortium name="The Broad Institute Genomics Platform"/>
            <consortium name="The Broad Institute Genome Sequencing Center for Infectious Disease"/>
            <person name="Wu L."/>
            <person name="Ma J."/>
        </authorList>
    </citation>
    <scope>NUCLEOTIDE SEQUENCE [LARGE SCALE GENOMIC DNA]</scope>
    <source>
        <strain evidence="3">CCUG 36956</strain>
    </source>
</reference>